<dbReference type="EMBL" id="GEEE01003086">
    <property type="protein sequence ID" value="JAP60139.1"/>
    <property type="molecule type" value="Transcribed_RNA"/>
</dbReference>
<organism evidence="1">
    <name type="scientific">Schistocephalus solidus</name>
    <name type="common">Tapeworm</name>
    <dbReference type="NCBI Taxonomy" id="70667"/>
    <lineage>
        <taxon>Eukaryota</taxon>
        <taxon>Metazoa</taxon>
        <taxon>Spiralia</taxon>
        <taxon>Lophotrochozoa</taxon>
        <taxon>Platyhelminthes</taxon>
        <taxon>Cestoda</taxon>
        <taxon>Eucestoda</taxon>
        <taxon>Diphyllobothriidea</taxon>
        <taxon>Diphyllobothriidae</taxon>
        <taxon>Schistocephalus</taxon>
    </lineage>
</organism>
<protein>
    <submittedName>
        <fullName evidence="1">Uncharacterized protein</fullName>
    </submittedName>
</protein>
<accession>A0A0V0J2V4</accession>
<proteinExistence type="predicted"/>
<evidence type="ECO:0000313" key="1">
    <source>
        <dbReference type="EMBL" id="JAP60139.1"/>
    </source>
</evidence>
<reference evidence="1" key="1">
    <citation type="submission" date="2016-01" db="EMBL/GenBank/DDBJ databases">
        <title>Reference transcriptome for the parasite Schistocephalus solidus: insights into the molecular evolution of parasitism.</title>
        <authorList>
            <person name="Hebert F.O."/>
            <person name="Grambauer S."/>
            <person name="Barber I."/>
            <person name="Landry C.R."/>
            <person name="Aubin-Horth N."/>
        </authorList>
    </citation>
    <scope>NUCLEOTIDE SEQUENCE</scope>
</reference>
<name>A0A0V0J2V4_SCHSO</name>
<dbReference type="AlphaFoldDB" id="A0A0V0J2V4"/>
<sequence>MDSGFALFLFPDFKNNSEGVEMLSKRIKRLIGGYTTVSQASSLFCVVSAVAGTAVTVNCHPFGLDARICLRSNPIGCLMRSLSLSVALRLGMRSVTVCALDRSELK</sequence>
<gene>
    <name evidence="1" type="ORF">TR112417</name>
</gene>